<proteinExistence type="predicted"/>
<accession>A0A1A9NE00</accession>
<dbReference type="Pfam" id="PF00456">
    <property type="entry name" value="Transketolase_N"/>
    <property type="match status" value="1"/>
</dbReference>
<organism evidence="3 4">
    <name type="scientific">Paraburkholderia ginsengiterrae</name>
    <dbReference type="NCBI Taxonomy" id="1462993"/>
    <lineage>
        <taxon>Bacteria</taxon>
        <taxon>Pseudomonadati</taxon>
        <taxon>Pseudomonadota</taxon>
        <taxon>Betaproteobacteria</taxon>
        <taxon>Burkholderiales</taxon>
        <taxon>Burkholderiaceae</taxon>
        <taxon>Paraburkholderia</taxon>
    </lineage>
</organism>
<dbReference type="Proteomes" id="UP000078116">
    <property type="component" value="Unassembled WGS sequence"/>
</dbReference>
<evidence type="ECO:0000256" key="1">
    <source>
        <dbReference type="SAM" id="MobiDB-lite"/>
    </source>
</evidence>
<feature type="domain" description="Transketolase N-terminal" evidence="2">
    <location>
        <begin position="12"/>
        <end position="74"/>
    </location>
</feature>
<evidence type="ECO:0000313" key="3">
    <source>
        <dbReference type="EMBL" id="OAJ64489.1"/>
    </source>
</evidence>
<dbReference type="InterPro" id="IPR005474">
    <property type="entry name" value="Transketolase_N"/>
</dbReference>
<dbReference type="AlphaFoldDB" id="A0A1A9NE00"/>
<gene>
    <name evidence="3" type="ORF">A6V37_37890</name>
</gene>
<comment type="caution">
    <text evidence="3">The sequence shown here is derived from an EMBL/GenBank/DDBJ whole genome shotgun (WGS) entry which is preliminary data.</text>
</comment>
<evidence type="ECO:0000259" key="2">
    <source>
        <dbReference type="Pfam" id="PF00456"/>
    </source>
</evidence>
<protein>
    <recommendedName>
        <fullName evidence="2">Transketolase N-terminal domain-containing protein</fullName>
    </recommendedName>
</protein>
<dbReference type="EMBL" id="LXKA01000100">
    <property type="protein sequence ID" value="OAJ64489.1"/>
    <property type="molecule type" value="Genomic_DNA"/>
</dbReference>
<name>A0A1A9NE00_9BURK</name>
<feature type="region of interest" description="Disordered" evidence="1">
    <location>
        <begin position="1"/>
        <end position="41"/>
    </location>
</feature>
<feature type="compositionally biased region" description="Basic and acidic residues" evidence="1">
    <location>
        <begin position="8"/>
        <end position="24"/>
    </location>
</feature>
<evidence type="ECO:0000313" key="4">
    <source>
        <dbReference type="Proteomes" id="UP000078116"/>
    </source>
</evidence>
<feature type="compositionally biased region" description="Gly residues" evidence="1">
    <location>
        <begin position="25"/>
        <end position="41"/>
    </location>
</feature>
<sequence length="75" mass="7914">MHRGRLKRVCEKREERPGQPRDGVKAGGGRSNGRIGEGLGKGGGMAIDESVIATGFKETGAKGVDRRTYVFVGVG</sequence>
<reference evidence="3 4" key="1">
    <citation type="submission" date="2016-04" db="EMBL/GenBank/DDBJ databases">
        <title>Reclassification of Paraburkholderia panaciterrae (Farh et al. 2015) Dobritsa &amp; Samadpour 2016 as a later homotypic synonym of Paraburkholderia ginsengiterrae (Farh et al. 2015) Dobritsa &amp; Samadpour 2016.</title>
        <authorList>
            <person name="Dobritsa A.P."/>
            <person name="Kutumbaka K."/>
            <person name="Samadpour M."/>
        </authorList>
    </citation>
    <scope>NUCLEOTIDE SEQUENCE [LARGE SCALE GENOMIC DNA]</scope>
    <source>
        <strain evidence="3 4">DCY85</strain>
    </source>
</reference>